<dbReference type="AlphaFoldDB" id="A0A0F9JEM8"/>
<evidence type="ECO:0000256" key="1">
    <source>
        <dbReference type="SAM" id="Coils"/>
    </source>
</evidence>
<sequence>MASHLADIIAKSKAKVRKAEQKIKNLELKKKRLQNKFKQEVRNASAANTMIPFLPPDKGRTPILGGIRKRRAQSI</sequence>
<keyword evidence="1" id="KW-0175">Coiled coil</keyword>
<feature type="coiled-coil region" evidence="1">
    <location>
        <begin position="9"/>
        <end position="43"/>
    </location>
</feature>
<name>A0A0F9JEM8_9ZZZZ</name>
<protein>
    <submittedName>
        <fullName evidence="3">Uncharacterized protein</fullName>
    </submittedName>
</protein>
<feature type="region of interest" description="Disordered" evidence="2">
    <location>
        <begin position="48"/>
        <end position="75"/>
    </location>
</feature>
<reference evidence="3" key="1">
    <citation type="journal article" date="2015" name="Nature">
        <title>Complex archaea that bridge the gap between prokaryotes and eukaryotes.</title>
        <authorList>
            <person name="Spang A."/>
            <person name="Saw J.H."/>
            <person name="Jorgensen S.L."/>
            <person name="Zaremba-Niedzwiedzka K."/>
            <person name="Martijn J."/>
            <person name="Lind A.E."/>
            <person name="van Eijk R."/>
            <person name="Schleper C."/>
            <person name="Guy L."/>
            <person name="Ettema T.J."/>
        </authorList>
    </citation>
    <scope>NUCLEOTIDE SEQUENCE</scope>
</reference>
<accession>A0A0F9JEM8</accession>
<gene>
    <name evidence="3" type="ORF">LCGC14_1538760</name>
</gene>
<evidence type="ECO:0000256" key="2">
    <source>
        <dbReference type="SAM" id="MobiDB-lite"/>
    </source>
</evidence>
<evidence type="ECO:0000313" key="3">
    <source>
        <dbReference type="EMBL" id="KKM60746.1"/>
    </source>
</evidence>
<comment type="caution">
    <text evidence="3">The sequence shown here is derived from an EMBL/GenBank/DDBJ whole genome shotgun (WGS) entry which is preliminary data.</text>
</comment>
<organism evidence="3">
    <name type="scientific">marine sediment metagenome</name>
    <dbReference type="NCBI Taxonomy" id="412755"/>
    <lineage>
        <taxon>unclassified sequences</taxon>
        <taxon>metagenomes</taxon>
        <taxon>ecological metagenomes</taxon>
    </lineage>
</organism>
<dbReference type="EMBL" id="LAZR01011620">
    <property type="protein sequence ID" value="KKM60746.1"/>
    <property type="molecule type" value="Genomic_DNA"/>
</dbReference>
<proteinExistence type="predicted"/>